<dbReference type="Pfam" id="PF13671">
    <property type="entry name" value="AAA_33"/>
    <property type="match status" value="1"/>
</dbReference>
<dbReference type="NCBIfam" id="TIGR01664">
    <property type="entry name" value="DNA-3'-Pase"/>
    <property type="match status" value="1"/>
</dbReference>
<dbReference type="SUPFAM" id="SSF52540">
    <property type="entry name" value="P-loop containing nucleoside triphosphate hydrolases"/>
    <property type="match status" value="1"/>
</dbReference>
<dbReference type="Proteomes" id="UP001337655">
    <property type="component" value="Unassembled WGS sequence"/>
</dbReference>
<dbReference type="Gene3D" id="3.40.50.1000">
    <property type="entry name" value="HAD superfamily/HAD-like"/>
    <property type="match status" value="1"/>
</dbReference>
<dbReference type="InterPro" id="IPR027417">
    <property type="entry name" value="P-loop_NTPase"/>
</dbReference>
<reference evidence="2 3" key="1">
    <citation type="submission" date="2023-08" db="EMBL/GenBank/DDBJ databases">
        <title>Black Yeasts Isolated from many extreme environments.</title>
        <authorList>
            <person name="Coleine C."/>
            <person name="Stajich J.E."/>
            <person name="Selbmann L."/>
        </authorList>
    </citation>
    <scope>NUCLEOTIDE SEQUENCE [LARGE SCALE GENOMIC DNA]</scope>
    <source>
        <strain evidence="2 3">CCFEE 5935</strain>
    </source>
</reference>
<dbReference type="PANTHER" id="PTHR12083">
    <property type="entry name" value="BIFUNCTIONAL POLYNUCLEOTIDE PHOSPHATASE/KINASE"/>
    <property type="match status" value="1"/>
</dbReference>
<evidence type="ECO:0000256" key="1">
    <source>
        <dbReference type="SAM" id="MobiDB-lite"/>
    </source>
</evidence>
<proteinExistence type="predicted"/>
<dbReference type="GeneID" id="89925771"/>
<dbReference type="InterPro" id="IPR006551">
    <property type="entry name" value="Polynucleotide_phosphatase"/>
</dbReference>
<organism evidence="2 3">
    <name type="scientific">Saxophila tyrrhenica</name>
    <dbReference type="NCBI Taxonomy" id="1690608"/>
    <lineage>
        <taxon>Eukaryota</taxon>
        <taxon>Fungi</taxon>
        <taxon>Dikarya</taxon>
        <taxon>Ascomycota</taxon>
        <taxon>Pezizomycotina</taxon>
        <taxon>Dothideomycetes</taxon>
        <taxon>Dothideomycetidae</taxon>
        <taxon>Mycosphaerellales</taxon>
        <taxon>Extremaceae</taxon>
        <taxon>Saxophila</taxon>
    </lineage>
</organism>
<accession>A0AAV9PCS4</accession>
<keyword evidence="2" id="KW-0808">Transferase</keyword>
<evidence type="ECO:0000313" key="3">
    <source>
        <dbReference type="Proteomes" id="UP001337655"/>
    </source>
</evidence>
<dbReference type="FunFam" id="3.40.50.1000:FF:000078">
    <property type="entry name" value="Bifunctional polynucleotide phosphatase/kinase"/>
    <property type="match status" value="1"/>
</dbReference>
<dbReference type="PANTHER" id="PTHR12083:SF9">
    <property type="entry name" value="BIFUNCTIONAL POLYNUCLEOTIDE PHOSPHATASE_KINASE"/>
    <property type="match status" value="1"/>
</dbReference>
<sequence length="474" mass="52826">MEPGSRKRPISVDGDVSPPPSKRKLATTTTNKAVSNFFKPASEKEPEKVRIEIRHETLLTAQYDSAQSKSRPKPVKIAAFDFDDTLIATKSGLKFARTEDDWKWWHASVPARLKQLDAEGYTIVIISNQAAVSLRADPKTPNGMRSFNNIKGKVSAVFKALDLGISFYAATAHDIYRKPRSDMWEQLLKDYGLSDAGDVDHEGSLFVGDAAGRAGDKAAGVKKDHSCSDRDFAANVGIRFQTPEEFFLGEDTKPFTRIFDPAAHLSSGLAAQTETTPVLFTKKNKLDLVLFCGSPGAGKSTFYWQHMEPLGYERVNQDTLKTRDKCKKAATQFLQDGKGVVVDNTNADVETRQDWIALAKKLKVPVRLVHFTASAKLCEHNDTVRALTGTLVSLRLSLLQQLNDSVGDVDVFILTSPQMNPEKRTMLPKMAFTGFASRYREPTAGEGFQDVTKVDFEFRGTEEQRKEWSKYWIS</sequence>
<dbReference type="SUPFAM" id="SSF56784">
    <property type="entry name" value="HAD-like"/>
    <property type="match status" value="1"/>
</dbReference>
<feature type="region of interest" description="Disordered" evidence="1">
    <location>
        <begin position="1"/>
        <end position="30"/>
    </location>
</feature>
<evidence type="ECO:0000313" key="2">
    <source>
        <dbReference type="EMBL" id="KAK5171281.1"/>
    </source>
</evidence>
<dbReference type="InterPro" id="IPR023214">
    <property type="entry name" value="HAD_sf"/>
</dbReference>
<dbReference type="GO" id="GO:0046404">
    <property type="term" value="F:ATP-dependent polydeoxyribonucleotide 5'-hydroxyl-kinase activity"/>
    <property type="evidence" value="ECO:0007669"/>
    <property type="project" value="TreeGrafter"/>
</dbReference>
<dbReference type="InterPro" id="IPR013954">
    <property type="entry name" value="PNK3P"/>
</dbReference>
<dbReference type="Pfam" id="PF08645">
    <property type="entry name" value="PNK3P"/>
    <property type="match status" value="1"/>
</dbReference>
<dbReference type="InterPro" id="IPR036412">
    <property type="entry name" value="HAD-like_sf"/>
</dbReference>
<comment type="caution">
    <text evidence="2">The sequence shown here is derived from an EMBL/GenBank/DDBJ whole genome shotgun (WGS) entry which is preliminary data.</text>
</comment>
<dbReference type="GO" id="GO:0006281">
    <property type="term" value="P:DNA repair"/>
    <property type="evidence" value="ECO:0007669"/>
    <property type="project" value="TreeGrafter"/>
</dbReference>
<name>A0AAV9PCS4_9PEZI</name>
<dbReference type="EMBL" id="JAVRRT010000006">
    <property type="protein sequence ID" value="KAK5171281.1"/>
    <property type="molecule type" value="Genomic_DNA"/>
</dbReference>
<protein>
    <submittedName>
        <fullName evidence="2">DNA kinase/phosphatase Pnk1</fullName>
    </submittedName>
</protein>
<dbReference type="RefSeq" id="XP_064660309.1">
    <property type="nucleotide sequence ID" value="XM_064801679.1"/>
</dbReference>
<dbReference type="InterPro" id="IPR006549">
    <property type="entry name" value="HAD-SF_hydro_IIIA"/>
</dbReference>
<keyword evidence="3" id="KW-1185">Reference proteome</keyword>
<dbReference type="Gene3D" id="3.40.50.300">
    <property type="entry name" value="P-loop containing nucleotide triphosphate hydrolases"/>
    <property type="match status" value="1"/>
</dbReference>
<dbReference type="GO" id="GO:0003690">
    <property type="term" value="F:double-stranded DNA binding"/>
    <property type="evidence" value="ECO:0007669"/>
    <property type="project" value="TreeGrafter"/>
</dbReference>
<dbReference type="GO" id="GO:0046403">
    <property type="term" value="F:polynucleotide 3'-phosphatase activity"/>
    <property type="evidence" value="ECO:0007669"/>
    <property type="project" value="TreeGrafter"/>
</dbReference>
<keyword evidence="2" id="KW-0418">Kinase</keyword>
<dbReference type="AlphaFoldDB" id="A0AAV9PCS4"/>
<dbReference type="NCBIfam" id="TIGR01662">
    <property type="entry name" value="HAD-SF-IIIA"/>
    <property type="match status" value="1"/>
</dbReference>
<gene>
    <name evidence="2" type="primary">pnk1</name>
    <name evidence="2" type="ORF">LTR77_004425</name>
</gene>